<protein>
    <submittedName>
        <fullName evidence="3">Uncharacterized protein LOC117642796</fullName>
    </submittedName>
</protein>
<dbReference type="AlphaFoldDB" id="A0A6P8YJN6"/>
<feature type="region of interest" description="Disordered" evidence="1">
    <location>
        <begin position="1"/>
        <end position="142"/>
    </location>
</feature>
<feature type="compositionally biased region" description="Polar residues" evidence="1">
    <location>
        <begin position="104"/>
        <end position="114"/>
    </location>
</feature>
<keyword evidence="2" id="KW-1185">Reference proteome</keyword>
<dbReference type="GeneID" id="117642796"/>
<organism evidence="3">
    <name type="scientific">Thrips palmi</name>
    <name type="common">Melon thrips</name>
    <dbReference type="NCBI Taxonomy" id="161013"/>
    <lineage>
        <taxon>Eukaryota</taxon>
        <taxon>Metazoa</taxon>
        <taxon>Ecdysozoa</taxon>
        <taxon>Arthropoda</taxon>
        <taxon>Hexapoda</taxon>
        <taxon>Insecta</taxon>
        <taxon>Pterygota</taxon>
        <taxon>Neoptera</taxon>
        <taxon>Paraneoptera</taxon>
        <taxon>Thysanoptera</taxon>
        <taxon>Terebrantia</taxon>
        <taxon>Thripoidea</taxon>
        <taxon>Thripidae</taxon>
        <taxon>Thrips</taxon>
    </lineage>
</organism>
<feature type="compositionally biased region" description="Basic and acidic residues" evidence="1">
    <location>
        <begin position="68"/>
        <end position="81"/>
    </location>
</feature>
<reference evidence="3" key="1">
    <citation type="submission" date="2025-08" db="UniProtKB">
        <authorList>
            <consortium name="RefSeq"/>
        </authorList>
    </citation>
    <scope>IDENTIFICATION</scope>
    <source>
        <tissue evidence="3">Total insect</tissue>
    </source>
</reference>
<dbReference type="InParanoid" id="A0A6P8YJN6"/>
<dbReference type="KEGG" id="tpal:117642796"/>
<accession>A0A6P8YJN6</accession>
<feature type="compositionally biased region" description="Pro residues" evidence="1">
    <location>
        <begin position="92"/>
        <end position="101"/>
    </location>
</feature>
<gene>
    <name evidence="3" type="primary">LOC117642796</name>
</gene>
<dbReference type="Proteomes" id="UP000515158">
    <property type="component" value="Unplaced"/>
</dbReference>
<dbReference type="RefSeq" id="XP_034237235.1">
    <property type="nucleotide sequence ID" value="XM_034381344.1"/>
</dbReference>
<evidence type="ECO:0000313" key="3">
    <source>
        <dbReference type="RefSeq" id="XP_034237235.1"/>
    </source>
</evidence>
<name>A0A6P8YJN6_THRPL</name>
<proteinExistence type="predicted"/>
<evidence type="ECO:0000313" key="2">
    <source>
        <dbReference type="Proteomes" id="UP000515158"/>
    </source>
</evidence>
<sequence length="297" mass="33280">MLGKMFQGQTDSVPSPAQPTGVLSEALEVLPKPNSDRQVGQSDSISKISSPQLSRNTVVTDAVPSPARPRETVNTELEQKIQTEQNLKSPLKSPPKSPPKSPAKTESPNDNSDQNEPKRSSGFSSRRPHHRSKASNEPRSKTVISIVGGTNFTIGPTYHQYQYIVRGNNNQYEEGIHLRKMESRKKEYNKLLSSQDELLEEDIIIVSESLDDRGLRSLLRELPLDEQEADLIEREFGCKGHSEIIFQILSRWKCLMSEEGQKPRLGSFSSKLLPEDVYRNGGKKALKGLRHLHSSND</sequence>
<feature type="compositionally biased region" description="Polar residues" evidence="1">
    <location>
        <begin position="36"/>
        <end position="59"/>
    </location>
</feature>
<evidence type="ECO:0000256" key="1">
    <source>
        <dbReference type="SAM" id="MobiDB-lite"/>
    </source>
</evidence>